<evidence type="ECO:0000313" key="3">
    <source>
        <dbReference type="Proteomes" id="UP000095282"/>
    </source>
</evidence>
<organism evidence="3 4">
    <name type="scientific">Caenorhabditis tropicalis</name>
    <dbReference type="NCBI Taxonomy" id="1561998"/>
    <lineage>
        <taxon>Eukaryota</taxon>
        <taxon>Metazoa</taxon>
        <taxon>Ecdysozoa</taxon>
        <taxon>Nematoda</taxon>
        <taxon>Chromadorea</taxon>
        <taxon>Rhabditida</taxon>
        <taxon>Rhabditina</taxon>
        <taxon>Rhabditomorpha</taxon>
        <taxon>Rhabditoidea</taxon>
        <taxon>Rhabditidae</taxon>
        <taxon>Peloderinae</taxon>
        <taxon>Caenorhabditis</taxon>
    </lineage>
</organism>
<evidence type="ECO:0000256" key="1">
    <source>
        <dbReference type="SAM" id="Coils"/>
    </source>
</evidence>
<sequence>MLSRRRGRPAGHPYLPRPWWMSHRPSPRTPLQDGTEQPGMYSYNYAPPAPPRPQPSRYWKFLTEMTSNAIRVEVHTLIEAENHRLVQKECDQVNRDKETWREVQNGWEAKVKAANKKAEGPREKAAKINVKKEKIEKNFARRKDFEEQKKWDEDIDIDFIGVAFRRIEGVDTSKYIFDPFLPSNYQFVKEIPQTPRDLYQATGKSVKWEELTARHKRFWGSRLTRLGALQRGDQKMGIIDVVSEKELEKLQKIMEEIEEEEVIAEAVEKMVI</sequence>
<dbReference type="WBParaSite" id="Csp11.Scaffold630.g21968.t1">
    <property type="protein sequence ID" value="Csp11.Scaffold630.g21968.t1"/>
    <property type="gene ID" value="Csp11.Scaffold630.g21968"/>
</dbReference>
<evidence type="ECO:0000313" key="4">
    <source>
        <dbReference type="WBParaSite" id="Csp11.Scaffold630.g21968.t1"/>
    </source>
</evidence>
<protein>
    <submittedName>
        <fullName evidence="4">Similar to</fullName>
    </submittedName>
</protein>
<reference evidence="4" key="1">
    <citation type="submission" date="2016-11" db="UniProtKB">
        <authorList>
            <consortium name="WormBaseParasite"/>
        </authorList>
    </citation>
    <scope>IDENTIFICATION</scope>
</reference>
<name>A0A1I7V3C2_9PELO</name>
<proteinExistence type="predicted"/>
<accession>A0A1I7V3C2</accession>
<dbReference type="AlphaFoldDB" id="A0A1I7V3C2"/>
<dbReference type="Proteomes" id="UP000095282">
    <property type="component" value="Unplaced"/>
</dbReference>
<evidence type="ECO:0000256" key="2">
    <source>
        <dbReference type="SAM" id="MobiDB-lite"/>
    </source>
</evidence>
<keyword evidence="1" id="KW-0175">Coiled coil</keyword>
<feature type="coiled-coil region" evidence="1">
    <location>
        <begin position="240"/>
        <end position="270"/>
    </location>
</feature>
<keyword evidence="3" id="KW-1185">Reference proteome</keyword>
<feature type="region of interest" description="Disordered" evidence="2">
    <location>
        <begin position="1"/>
        <end position="39"/>
    </location>
</feature>